<dbReference type="InterPro" id="IPR007712">
    <property type="entry name" value="RelE/ParE_toxin"/>
</dbReference>
<keyword evidence="2" id="KW-1277">Toxin-antitoxin system</keyword>
<evidence type="ECO:0000313" key="5">
    <source>
        <dbReference type="Proteomes" id="UP001229955"/>
    </source>
</evidence>
<keyword evidence="5" id="KW-1185">Reference proteome</keyword>
<name>A0AA49K1M1_9BACT</name>
<dbReference type="RefSeq" id="WP_367885711.1">
    <property type="nucleotide sequence ID" value="NZ_CP130612.1"/>
</dbReference>
<dbReference type="InterPro" id="IPR051803">
    <property type="entry name" value="TA_system_RelE-like_toxin"/>
</dbReference>
<dbReference type="PANTHER" id="PTHR33755">
    <property type="entry name" value="TOXIN PARE1-RELATED"/>
    <property type="match status" value="1"/>
</dbReference>
<dbReference type="InterPro" id="IPR035093">
    <property type="entry name" value="RelE/ParE_toxin_dom_sf"/>
</dbReference>
<comment type="similarity">
    <text evidence="1">Belongs to the RelE toxin family.</text>
</comment>
<reference evidence="4" key="1">
    <citation type="submission" date="2023-07" db="EMBL/GenBank/DDBJ databases">
        <authorList>
            <person name="Haufschild T."/>
            <person name="Kallscheuer N."/>
            <person name="Hammer J."/>
            <person name="Kohn T."/>
            <person name="Kabuu M."/>
            <person name="Jogler M."/>
            <person name="Wohfarth N."/>
            <person name="Heuer A."/>
            <person name="Rohde M."/>
            <person name="van Teeseling M.C.F."/>
            <person name="Jogler C."/>
        </authorList>
    </citation>
    <scope>NUCLEOTIDE SEQUENCE</scope>
    <source>
        <strain evidence="3">Strain 138</strain>
        <strain evidence="4">Strain 318</strain>
    </source>
</reference>
<accession>A0AA49K1M1</accession>
<proteinExistence type="inferred from homology"/>
<evidence type="ECO:0000256" key="2">
    <source>
        <dbReference type="ARBA" id="ARBA00022649"/>
    </source>
</evidence>
<accession>A0AA49Q5I1</accession>
<dbReference type="KEGG" id="pspc:Strain318_002145"/>
<evidence type="ECO:0000313" key="3">
    <source>
        <dbReference type="EMBL" id="WKW12836.1"/>
    </source>
</evidence>
<dbReference type="Proteomes" id="UP001229955">
    <property type="component" value="Chromosome"/>
</dbReference>
<protein>
    <submittedName>
        <fullName evidence="4">Type II toxin-antitoxin system RelE/ParE family toxin</fullName>
    </submittedName>
</protein>
<dbReference type="Gene3D" id="3.30.2310.20">
    <property type="entry name" value="RelE-like"/>
    <property type="match status" value="1"/>
</dbReference>
<dbReference type="Pfam" id="PF05016">
    <property type="entry name" value="ParE_toxin"/>
    <property type="match status" value="1"/>
</dbReference>
<evidence type="ECO:0000313" key="4">
    <source>
        <dbReference type="EMBL" id="WKW15743.1"/>
    </source>
</evidence>
<evidence type="ECO:0000256" key="1">
    <source>
        <dbReference type="ARBA" id="ARBA00006226"/>
    </source>
</evidence>
<dbReference type="EMBL" id="CP130612">
    <property type="protein sequence ID" value="WKW12836.1"/>
    <property type="molecule type" value="Genomic_DNA"/>
</dbReference>
<sequence length="101" mass="11790">MIEIRWTEHAFENLRGIHAQIALSSPAVAREVAARLWESVGQLRHFPDSGRMVPERRAPDLRELVLPPYRLVYRRHEAVVEILTVFHGTMRFPRRLPGEAR</sequence>
<dbReference type="AlphaFoldDB" id="A0AA49K1M1"/>
<dbReference type="EMBL" id="CP130613">
    <property type="protein sequence ID" value="WKW15743.1"/>
    <property type="molecule type" value="Genomic_DNA"/>
</dbReference>
<dbReference type="PANTHER" id="PTHR33755:SF5">
    <property type="entry name" value="TYPE II TOXIN-ANTITOXIN SYSTEM RELE_PARE FAMILY TOXIN"/>
    <property type="match status" value="1"/>
</dbReference>
<organism evidence="4 5">
    <name type="scientific">Pseudogemmatithrix spongiicola</name>
    <dbReference type="NCBI Taxonomy" id="3062599"/>
    <lineage>
        <taxon>Bacteria</taxon>
        <taxon>Pseudomonadati</taxon>
        <taxon>Gemmatimonadota</taxon>
        <taxon>Gemmatimonadia</taxon>
        <taxon>Gemmatimonadales</taxon>
        <taxon>Gemmatimonadaceae</taxon>
        <taxon>Pseudogemmatithrix</taxon>
    </lineage>
</organism>
<gene>
    <name evidence="3" type="ORF">Strain138_002146</name>
    <name evidence="4" type="ORF">Strain318_002145</name>
</gene>